<evidence type="ECO:0000256" key="4">
    <source>
        <dbReference type="ARBA" id="ARBA00022679"/>
    </source>
</evidence>
<keyword evidence="6 8" id="KW-0012">Acyltransferase</keyword>
<keyword evidence="5 7" id="KW-0472">Membrane</keyword>
<protein>
    <submittedName>
        <fullName evidence="8">Lipid A biosynthesis acyltransferase</fullName>
    </submittedName>
</protein>
<keyword evidence="9" id="KW-1185">Reference proteome</keyword>
<gene>
    <name evidence="8" type="ORF">C7H52_09440</name>
</gene>
<reference evidence="8 9" key="1">
    <citation type="submission" date="2018-03" db="EMBL/GenBank/DDBJ databases">
        <title>Mesoflavibacter sp. HG37 and Mesoflavibacter sp. HG96 sp.nov., two marine bacteria isolated from seawater of Western Pacific Ocean.</title>
        <authorList>
            <person name="Cheng H."/>
            <person name="Wu Y.-H."/>
            <person name="Guo L.-L."/>
            <person name="Xu X.-W."/>
        </authorList>
    </citation>
    <scope>NUCLEOTIDE SEQUENCE [LARGE SCALE GENOMIC DNA]</scope>
    <source>
        <strain evidence="8 9">KCTC 32269</strain>
    </source>
</reference>
<evidence type="ECO:0000256" key="5">
    <source>
        <dbReference type="ARBA" id="ARBA00023136"/>
    </source>
</evidence>
<keyword evidence="4 8" id="KW-0808">Transferase</keyword>
<sequence length="302" mass="35739">MQLVAYRLLYPILWLISILPFRLLYIVSDILYFFIYKIFGYRKQVVYENLTLVFPEKSEAEKKQIMTKFYHHLCDMMVEAIKSITISEETMKKHFKFTNIELINKLEEKNKSIILMCSHYGSWEWIFIMQSYVHKDSKGFAVYKPLANKYFDKLFKGVRAKYNSHLISTKETIPTLLQATRNGERTISGFVSDQSPKINKAAYWQNFMGIKVPVHTGAEAIATKLNMAVVFFGVERIKRGYYECTFKTITEDPKSLEKHSITDSFLKLAEQQIYEAPQYYLWTHKRWKHRNAEPIAVEREIK</sequence>
<organism evidence="8 9">
    <name type="scientific">Aurantibacter aestuarii</name>
    <dbReference type="NCBI Taxonomy" id="1266046"/>
    <lineage>
        <taxon>Bacteria</taxon>
        <taxon>Pseudomonadati</taxon>
        <taxon>Bacteroidota</taxon>
        <taxon>Flavobacteriia</taxon>
        <taxon>Flavobacteriales</taxon>
        <taxon>Flavobacteriaceae</taxon>
        <taxon>Aurantibacter</taxon>
    </lineage>
</organism>
<evidence type="ECO:0000313" key="9">
    <source>
        <dbReference type="Proteomes" id="UP000238426"/>
    </source>
</evidence>
<dbReference type="GO" id="GO:0016746">
    <property type="term" value="F:acyltransferase activity"/>
    <property type="evidence" value="ECO:0007669"/>
    <property type="project" value="UniProtKB-KW"/>
</dbReference>
<evidence type="ECO:0000256" key="1">
    <source>
        <dbReference type="ARBA" id="ARBA00004533"/>
    </source>
</evidence>
<dbReference type="PIRSF" id="PIRSF026649">
    <property type="entry name" value="MsbB"/>
    <property type="match status" value="1"/>
</dbReference>
<dbReference type="OrthoDB" id="9801955at2"/>
<comment type="subcellular location">
    <subcellularLocation>
        <location evidence="1">Cell inner membrane</location>
    </subcellularLocation>
</comment>
<keyword evidence="2" id="KW-1003">Cell membrane</keyword>
<keyword evidence="7" id="KW-1133">Transmembrane helix</keyword>
<accession>A0A2T1N9L2</accession>
<evidence type="ECO:0000256" key="3">
    <source>
        <dbReference type="ARBA" id="ARBA00022519"/>
    </source>
</evidence>
<proteinExistence type="predicted"/>
<comment type="caution">
    <text evidence="8">The sequence shown here is derived from an EMBL/GenBank/DDBJ whole genome shotgun (WGS) entry which is preliminary data.</text>
</comment>
<evidence type="ECO:0000256" key="6">
    <source>
        <dbReference type="ARBA" id="ARBA00023315"/>
    </source>
</evidence>
<evidence type="ECO:0000313" key="8">
    <source>
        <dbReference type="EMBL" id="PSG88513.1"/>
    </source>
</evidence>
<dbReference type="EMBL" id="PXOQ01000009">
    <property type="protein sequence ID" value="PSG88513.1"/>
    <property type="molecule type" value="Genomic_DNA"/>
</dbReference>
<dbReference type="CDD" id="cd07984">
    <property type="entry name" value="LPLAT_LABLAT-like"/>
    <property type="match status" value="1"/>
</dbReference>
<dbReference type="GO" id="GO:0009247">
    <property type="term" value="P:glycolipid biosynthetic process"/>
    <property type="evidence" value="ECO:0007669"/>
    <property type="project" value="UniProtKB-ARBA"/>
</dbReference>
<dbReference type="RefSeq" id="WP_106463652.1">
    <property type="nucleotide sequence ID" value="NZ_PXOQ01000009.1"/>
</dbReference>
<evidence type="ECO:0000256" key="7">
    <source>
        <dbReference type="SAM" id="Phobius"/>
    </source>
</evidence>
<keyword evidence="7" id="KW-0812">Transmembrane</keyword>
<evidence type="ECO:0000256" key="2">
    <source>
        <dbReference type="ARBA" id="ARBA00022475"/>
    </source>
</evidence>
<keyword evidence="3" id="KW-0997">Cell inner membrane</keyword>
<dbReference type="InterPro" id="IPR004960">
    <property type="entry name" value="LipA_acyltrans"/>
</dbReference>
<dbReference type="GO" id="GO:0005886">
    <property type="term" value="C:plasma membrane"/>
    <property type="evidence" value="ECO:0007669"/>
    <property type="project" value="UniProtKB-SubCell"/>
</dbReference>
<dbReference type="Proteomes" id="UP000238426">
    <property type="component" value="Unassembled WGS sequence"/>
</dbReference>
<feature type="transmembrane region" description="Helical" evidence="7">
    <location>
        <begin position="12"/>
        <end position="35"/>
    </location>
</feature>
<dbReference type="PANTHER" id="PTHR30606">
    <property type="entry name" value="LIPID A BIOSYNTHESIS LAUROYL ACYLTRANSFERASE"/>
    <property type="match status" value="1"/>
</dbReference>
<name>A0A2T1N9L2_9FLAO</name>
<dbReference type="AlphaFoldDB" id="A0A2T1N9L2"/>
<dbReference type="Pfam" id="PF03279">
    <property type="entry name" value="Lip_A_acyltrans"/>
    <property type="match status" value="1"/>
</dbReference>
<dbReference type="PANTHER" id="PTHR30606:SF10">
    <property type="entry name" value="PHOSPHATIDYLINOSITOL MANNOSIDE ACYLTRANSFERASE"/>
    <property type="match status" value="1"/>
</dbReference>